<evidence type="ECO:0000313" key="2">
    <source>
        <dbReference type="Proteomes" id="UP000598997"/>
    </source>
</evidence>
<accession>A0A917DGZ2</accession>
<evidence type="ECO:0008006" key="3">
    <source>
        <dbReference type="Google" id="ProtNLM"/>
    </source>
</evidence>
<gene>
    <name evidence="1" type="ORF">GCM10010989_07820</name>
</gene>
<name>A0A917DGZ2_9SPHN</name>
<proteinExistence type="predicted"/>
<dbReference type="AlphaFoldDB" id="A0A917DGZ2"/>
<evidence type="ECO:0000313" key="1">
    <source>
        <dbReference type="EMBL" id="GGD36141.1"/>
    </source>
</evidence>
<comment type="caution">
    <text evidence="1">The sequence shown here is derived from an EMBL/GenBank/DDBJ whole genome shotgun (WGS) entry which is preliminary data.</text>
</comment>
<protein>
    <recommendedName>
        <fullName evidence="3">Lipoprotein</fullName>
    </recommendedName>
</protein>
<keyword evidence="2" id="KW-1185">Reference proteome</keyword>
<reference evidence="1 2" key="1">
    <citation type="journal article" date="2014" name="Int. J. Syst. Evol. Microbiol.">
        <title>Complete genome sequence of Corynebacterium casei LMG S-19264T (=DSM 44701T), isolated from a smear-ripened cheese.</title>
        <authorList>
            <consortium name="US DOE Joint Genome Institute (JGI-PGF)"/>
            <person name="Walter F."/>
            <person name="Albersmeier A."/>
            <person name="Kalinowski J."/>
            <person name="Ruckert C."/>
        </authorList>
    </citation>
    <scope>NUCLEOTIDE SEQUENCE [LARGE SCALE GENOMIC DNA]</scope>
    <source>
        <strain evidence="1 2">CGMCC 1.15358</strain>
    </source>
</reference>
<dbReference type="PROSITE" id="PS51257">
    <property type="entry name" value="PROKAR_LIPOPROTEIN"/>
    <property type="match status" value="1"/>
</dbReference>
<dbReference type="Proteomes" id="UP000598997">
    <property type="component" value="Unassembled WGS sequence"/>
</dbReference>
<sequence length="112" mass="11536">MRKVPVIAATVIGAALVSGCTASRYQISDALQRYGLSSSEAGCAAEFLRGELSTRQVNRLSDAARYYNSDGPLTFGSLFAVATSLDDPQVLLKVAGSAAACGIVADIPIPGL</sequence>
<dbReference type="OrthoDB" id="7508735at2"/>
<dbReference type="EMBL" id="BMIO01000002">
    <property type="protein sequence ID" value="GGD36141.1"/>
    <property type="molecule type" value="Genomic_DNA"/>
</dbReference>
<organism evidence="1 2">
    <name type="scientific">Croceicoccus pelagius</name>
    <dbReference type="NCBI Taxonomy" id="1703341"/>
    <lineage>
        <taxon>Bacteria</taxon>
        <taxon>Pseudomonadati</taxon>
        <taxon>Pseudomonadota</taxon>
        <taxon>Alphaproteobacteria</taxon>
        <taxon>Sphingomonadales</taxon>
        <taxon>Erythrobacteraceae</taxon>
        <taxon>Croceicoccus</taxon>
    </lineage>
</organism>
<dbReference type="RefSeq" id="WP_066764630.1">
    <property type="nucleotide sequence ID" value="NZ_BMIO01000002.1"/>
</dbReference>